<keyword evidence="2" id="KW-1185">Reference proteome</keyword>
<accession>A0A6B0SVG4</accession>
<evidence type="ECO:0000313" key="1">
    <source>
        <dbReference type="EMBL" id="MXR39930.1"/>
    </source>
</evidence>
<dbReference type="OrthoDB" id="338670at2157"/>
<dbReference type="AlphaFoldDB" id="A0A6B0SVG4"/>
<name>A0A6B0SVG4_9EURY</name>
<organism evidence="1 2">
    <name type="scientific">Halobaculum saliterrae</name>
    <dbReference type="NCBI Taxonomy" id="2073113"/>
    <lineage>
        <taxon>Archaea</taxon>
        <taxon>Methanobacteriati</taxon>
        <taxon>Methanobacteriota</taxon>
        <taxon>Stenosarchaea group</taxon>
        <taxon>Halobacteria</taxon>
        <taxon>Halobacteriales</taxon>
        <taxon>Haloferacaceae</taxon>
        <taxon>Halobaculum</taxon>
    </lineage>
</organism>
<dbReference type="RefSeq" id="WP_159662527.1">
    <property type="nucleotide sequence ID" value="NZ_WUUS01000001.1"/>
</dbReference>
<proteinExistence type="predicted"/>
<comment type="caution">
    <text evidence="1">The sequence shown here is derived from an EMBL/GenBank/DDBJ whole genome shotgun (WGS) entry which is preliminary data.</text>
</comment>
<sequence>MEIVDRAIFTCDDCGTSAPSFGIEYDSLGYPVCPGCGAVVGPLERNRAGAESTATERVR</sequence>
<dbReference type="Proteomes" id="UP000437065">
    <property type="component" value="Unassembled WGS sequence"/>
</dbReference>
<protein>
    <submittedName>
        <fullName evidence="1">Uncharacterized protein</fullName>
    </submittedName>
</protein>
<dbReference type="EMBL" id="WUUS01000001">
    <property type="protein sequence ID" value="MXR39930.1"/>
    <property type="molecule type" value="Genomic_DNA"/>
</dbReference>
<reference evidence="1 2" key="1">
    <citation type="submission" date="2019-12" db="EMBL/GenBank/DDBJ databases">
        <title>Isolation and characterization of three novel carbon monoxide-oxidizing members of Halobacteria from salione crusts and soils.</title>
        <authorList>
            <person name="Myers M.R."/>
            <person name="King G.M."/>
        </authorList>
    </citation>
    <scope>NUCLEOTIDE SEQUENCE [LARGE SCALE GENOMIC DNA]</scope>
    <source>
        <strain evidence="1 2">WSA2</strain>
    </source>
</reference>
<gene>
    <name evidence="1" type="ORF">GRX01_00950</name>
</gene>
<evidence type="ECO:0000313" key="2">
    <source>
        <dbReference type="Proteomes" id="UP000437065"/>
    </source>
</evidence>